<evidence type="ECO:0000259" key="4">
    <source>
        <dbReference type="Pfam" id="PF26049"/>
    </source>
</evidence>
<dbReference type="InterPro" id="IPR029063">
    <property type="entry name" value="SAM-dependent_MTases_sf"/>
</dbReference>
<keyword evidence="1 5" id="KW-0489">Methyltransferase</keyword>
<protein>
    <submittedName>
        <fullName evidence="5">23S rRNA (Guanine1835-N2)-methyltransferase</fullName>
    </submittedName>
</protein>
<dbReference type="SUPFAM" id="SSF53335">
    <property type="entry name" value="S-adenosyl-L-methionine-dependent methyltransferases"/>
    <property type="match status" value="1"/>
</dbReference>
<feature type="domain" description="Methyltransferase small" evidence="3">
    <location>
        <begin position="199"/>
        <end position="380"/>
    </location>
</feature>
<evidence type="ECO:0000256" key="1">
    <source>
        <dbReference type="ARBA" id="ARBA00022603"/>
    </source>
</evidence>
<dbReference type="Proteomes" id="UP000092596">
    <property type="component" value="Chromosome"/>
</dbReference>
<feature type="domain" description="RlmG N-terminal" evidence="4">
    <location>
        <begin position="10"/>
        <end position="177"/>
    </location>
</feature>
<dbReference type="PANTHER" id="PTHR47816">
    <property type="entry name" value="RIBOSOMAL RNA SMALL SUBUNIT METHYLTRANSFERASE C"/>
    <property type="match status" value="1"/>
</dbReference>
<dbReference type="InterPro" id="IPR046977">
    <property type="entry name" value="RsmC/RlmG"/>
</dbReference>
<dbReference type="InterPro" id="IPR007848">
    <property type="entry name" value="Small_mtfrase_dom"/>
</dbReference>
<reference evidence="5 6" key="1">
    <citation type="submission" date="2015-06" db="EMBL/GenBank/DDBJ databases">
        <title>Investigation of pathophysiology for high-risk pregnancy and development of treatment modality based on it.</title>
        <authorList>
            <person name="Kim B.-C."/>
            <person name="Lim S."/>
        </authorList>
    </citation>
    <scope>NUCLEOTIDE SEQUENCE [LARGE SCALE GENOMIC DNA]</scope>
    <source>
        <strain evidence="5 6">AD1-86</strain>
    </source>
</reference>
<dbReference type="CDD" id="cd02440">
    <property type="entry name" value="AdoMet_MTases"/>
    <property type="match status" value="1"/>
</dbReference>
<keyword evidence="2 5" id="KW-0808">Transferase</keyword>
<accession>A0A1B0ZGK5</accession>
<dbReference type="Gene3D" id="3.40.50.150">
    <property type="entry name" value="Vaccinia Virus protein VP39"/>
    <property type="match status" value="2"/>
</dbReference>
<proteinExistence type="predicted"/>
<dbReference type="EMBL" id="CP012117">
    <property type="protein sequence ID" value="ANP27125.1"/>
    <property type="molecule type" value="Genomic_DNA"/>
</dbReference>
<dbReference type="RefSeq" id="WP_065247409.1">
    <property type="nucleotide sequence ID" value="NZ_CP012117.1"/>
</dbReference>
<dbReference type="GO" id="GO:0032259">
    <property type="term" value="P:methylation"/>
    <property type="evidence" value="ECO:0007669"/>
    <property type="project" value="UniProtKB-KW"/>
</dbReference>
<dbReference type="PATRIC" id="fig|1630135.4.peg.570"/>
<dbReference type="Pfam" id="PF05175">
    <property type="entry name" value="MTS"/>
    <property type="match status" value="1"/>
</dbReference>
<gene>
    <name evidence="5" type="ORF">DAD186_05700</name>
</gene>
<sequence length="391" mass="41584">MIFAPEENADALDRLIVHDAAENAPNVPGDILVLDDRSGALTAWACARIEGRSRVFVRSVLRSHAASARAIAARSGKSDDRVLIAGDNLAAPDLGTFLAEHSFSGSLALGRLPKSLAALEENARFLARHAHTMDREMTLVLGGATKHMTRSMNDALRAGFGEVRGLRGKGKFRSLYASVPGEGVAPPLARRSAWSSGELVAYGGVFSGAKADRGGEALARVATTWIATATERGIASPRVLDLGCGNGMLSLAVSEAAARTGAALSLTATDVDLDAVRSTHATLAPYSWQPGIDTRVTWDDAAGGEPSESADLVMLNPPFHDGTRVDATLVEPLLEAAHRVLEPGGELLLVHNSHLRYRALLERRFSATREVSRDRTFTVLSATKAISKRER</sequence>
<dbReference type="Pfam" id="PF26049">
    <property type="entry name" value="RLMG_N"/>
    <property type="match status" value="1"/>
</dbReference>
<dbReference type="KEGG" id="dva:DAD186_05700"/>
<dbReference type="InterPro" id="IPR058679">
    <property type="entry name" value="RlmG_N"/>
</dbReference>
<name>A0A1B0ZGK5_9MICO</name>
<evidence type="ECO:0000256" key="2">
    <source>
        <dbReference type="ARBA" id="ARBA00022679"/>
    </source>
</evidence>
<evidence type="ECO:0000313" key="6">
    <source>
        <dbReference type="Proteomes" id="UP000092596"/>
    </source>
</evidence>
<dbReference type="GO" id="GO:0008757">
    <property type="term" value="F:S-adenosylmethionine-dependent methyltransferase activity"/>
    <property type="evidence" value="ECO:0007669"/>
    <property type="project" value="InterPro"/>
</dbReference>
<dbReference type="AlphaFoldDB" id="A0A1B0ZGK5"/>
<evidence type="ECO:0000259" key="3">
    <source>
        <dbReference type="Pfam" id="PF05175"/>
    </source>
</evidence>
<dbReference type="STRING" id="1630135.DAD186_05700"/>
<dbReference type="PANTHER" id="PTHR47816:SF4">
    <property type="entry name" value="RIBOSOMAL RNA SMALL SUBUNIT METHYLTRANSFERASE C"/>
    <property type="match status" value="1"/>
</dbReference>
<organism evidence="5 6">
    <name type="scientific">Dermabacter vaginalis</name>
    <dbReference type="NCBI Taxonomy" id="1630135"/>
    <lineage>
        <taxon>Bacteria</taxon>
        <taxon>Bacillati</taxon>
        <taxon>Actinomycetota</taxon>
        <taxon>Actinomycetes</taxon>
        <taxon>Micrococcales</taxon>
        <taxon>Dermabacteraceae</taxon>
        <taxon>Dermabacter</taxon>
    </lineage>
</organism>
<evidence type="ECO:0000313" key="5">
    <source>
        <dbReference type="EMBL" id="ANP27125.1"/>
    </source>
</evidence>